<evidence type="ECO:0000256" key="3">
    <source>
        <dbReference type="ARBA" id="ARBA00022691"/>
    </source>
</evidence>
<evidence type="ECO:0000256" key="5">
    <source>
        <dbReference type="HAMAP-Rule" id="MF_00658"/>
    </source>
</evidence>
<sequence>MRITLIAVGKAKASPAKDLFELYCNRLRGNRFNWSLDLKEVEEKKNLPAAQLKEREGDLLLAAAPKGARIVILDEKGKDLSSPQFSKLLEKWQDSGDQDIAFLIGGADGLSDTVKARSQQSLCFGRLTWPHMLVRGLFAEQVYRASCILSGHPYHRE</sequence>
<comment type="catalytic activity">
    <reaction evidence="5">
        <text>pseudouridine(1915) in 23S rRNA + S-adenosyl-L-methionine = N(3)-methylpseudouridine(1915) in 23S rRNA + S-adenosyl-L-homocysteine + H(+)</text>
        <dbReference type="Rhea" id="RHEA:42752"/>
        <dbReference type="Rhea" id="RHEA-COMP:10221"/>
        <dbReference type="Rhea" id="RHEA-COMP:10222"/>
        <dbReference type="ChEBI" id="CHEBI:15378"/>
        <dbReference type="ChEBI" id="CHEBI:57856"/>
        <dbReference type="ChEBI" id="CHEBI:59789"/>
        <dbReference type="ChEBI" id="CHEBI:65314"/>
        <dbReference type="ChEBI" id="CHEBI:74486"/>
        <dbReference type="EC" id="2.1.1.177"/>
    </reaction>
</comment>
<name>A0A0H2MTH3_9PROT</name>
<feature type="binding site" evidence="5">
    <location>
        <begin position="124"/>
        <end position="129"/>
    </location>
    <ligand>
        <name>S-adenosyl-L-methionine</name>
        <dbReference type="ChEBI" id="CHEBI:59789"/>
    </ligand>
</feature>
<comment type="similarity">
    <text evidence="4 5">Belongs to the RNA methyltransferase RlmH family.</text>
</comment>
<keyword evidence="1 5" id="KW-0489">Methyltransferase</keyword>
<dbReference type="EC" id="2.1.1.177" evidence="5"/>
<keyword evidence="2 5" id="KW-0808">Transferase</keyword>
<gene>
    <name evidence="5" type="primary">rlmH</name>
    <name evidence="6" type="ORF">WH96_14675</name>
</gene>
<keyword evidence="7" id="KW-1185">Reference proteome</keyword>
<dbReference type="PIRSF" id="PIRSF004505">
    <property type="entry name" value="MT_bac"/>
    <property type="match status" value="1"/>
</dbReference>
<evidence type="ECO:0000256" key="1">
    <source>
        <dbReference type="ARBA" id="ARBA00022603"/>
    </source>
</evidence>
<dbReference type="RefSeq" id="WP_047764944.1">
    <property type="nucleotide sequence ID" value="NZ_LAQL01000009.1"/>
</dbReference>
<evidence type="ECO:0000313" key="6">
    <source>
        <dbReference type="EMBL" id="KLN59955.1"/>
    </source>
</evidence>
<dbReference type="PANTHER" id="PTHR33603:SF1">
    <property type="entry name" value="RIBOSOMAL RNA LARGE SUBUNIT METHYLTRANSFERASE H"/>
    <property type="match status" value="1"/>
</dbReference>
<evidence type="ECO:0000313" key="7">
    <source>
        <dbReference type="Proteomes" id="UP000035444"/>
    </source>
</evidence>
<dbReference type="InterPro" id="IPR003742">
    <property type="entry name" value="RlmH-like"/>
</dbReference>
<keyword evidence="5" id="KW-0698">rRNA processing</keyword>
<keyword evidence="3 5" id="KW-0949">S-adenosyl-L-methionine</keyword>
<dbReference type="PATRIC" id="fig|1489064.4.peg.4281"/>
<dbReference type="EMBL" id="LAQL01000009">
    <property type="protein sequence ID" value="KLN59955.1"/>
    <property type="molecule type" value="Genomic_DNA"/>
</dbReference>
<dbReference type="Pfam" id="PF02590">
    <property type="entry name" value="SPOUT_MTase"/>
    <property type="match status" value="1"/>
</dbReference>
<dbReference type="SUPFAM" id="SSF75217">
    <property type="entry name" value="alpha/beta knot"/>
    <property type="match status" value="1"/>
</dbReference>
<dbReference type="STRING" id="1489064.WH96_14675"/>
<dbReference type="AlphaFoldDB" id="A0A0H2MTH3"/>
<comment type="subunit">
    <text evidence="5">Homodimer.</text>
</comment>
<dbReference type="HAMAP" id="MF_00658">
    <property type="entry name" value="23SrRNA_methyltr_H"/>
    <property type="match status" value="1"/>
</dbReference>
<evidence type="ECO:0000256" key="4">
    <source>
        <dbReference type="ARBA" id="ARBA00038303"/>
    </source>
</evidence>
<dbReference type="Proteomes" id="UP000035444">
    <property type="component" value="Unassembled WGS sequence"/>
</dbReference>
<comment type="caution">
    <text evidence="6">The sequence shown here is derived from an EMBL/GenBank/DDBJ whole genome shotgun (WGS) entry which is preliminary data.</text>
</comment>
<organism evidence="6 7">
    <name type="scientific">Kiloniella spongiae</name>
    <dbReference type="NCBI Taxonomy" id="1489064"/>
    <lineage>
        <taxon>Bacteria</taxon>
        <taxon>Pseudomonadati</taxon>
        <taxon>Pseudomonadota</taxon>
        <taxon>Alphaproteobacteria</taxon>
        <taxon>Rhodospirillales</taxon>
        <taxon>Kiloniellaceae</taxon>
        <taxon>Kiloniella</taxon>
    </lineage>
</organism>
<proteinExistence type="inferred from homology"/>
<keyword evidence="5" id="KW-0963">Cytoplasm</keyword>
<dbReference type="PANTHER" id="PTHR33603">
    <property type="entry name" value="METHYLTRANSFERASE"/>
    <property type="match status" value="1"/>
</dbReference>
<feature type="binding site" evidence="5">
    <location>
        <position position="73"/>
    </location>
    <ligand>
        <name>S-adenosyl-L-methionine</name>
        <dbReference type="ChEBI" id="CHEBI:59789"/>
    </ligand>
</feature>
<accession>A0A0H2MTH3</accession>
<dbReference type="GO" id="GO:0070038">
    <property type="term" value="F:rRNA (pseudouridine-N3-)-methyltransferase activity"/>
    <property type="evidence" value="ECO:0007669"/>
    <property type="project" value="UniProtKB-UniRule"/>
</dbReference>
<comment type="subcellular location">
    <subcellularLocation>
        <location evidence="5">Cytoplasm</location>
    </subcellularLocation>
</comment>
<reference evidence="6 7" key="1">
    <citation type="submission" date="2015-03" db="EMBL/GenBank/DDBJ databases">
        <title>Genome Sequence of Kiloniella spongiae MEBiC09566, isolated from a marine sponge.</title>
        <authorList>
            <person name="Shao Z."/>
            <person name="Wang L."/>
            <person name="Li X."/>
        </authorList>
    </citation>
    <scope>NUCLEOTIDE SEQUENCE [LARGE SCALE GENOMIC DNA]</scope>
    <source>
        <strain evidence="6 7">MEBiC09566</strain>
    </source>
</reference>
<dbReference type="Gene3D" id="3.40.1280.10">
    <property type="match status" value="1"/>
</dbReference>
<dbReference type="OrthoDB" id="9806643at2"/>
<dbReference type="CDD" id="cd18081">
    <property type="entry name" value="RlmH-like"/>
    <property type="match status" value="1"/>
</dbReference>
<dbReference type="InterPro" id="IPR029028">
    <property type="entry name" value="Alpha/beta_knot_MTases"/>
</dbReference>
<dbReference type="NCBIfam" id="NF000989">
    <property type="entry name" value="PRK00103.2-3"/>
    <property type="match status" value="1"/>
</dbReference>
<dbReference type="GO" id="GO:0005737">
    <property type="term" value="C:cytoplasm"/>
    <property type="evidence" value="ECO:0007669"/>
    <property type="project" value="UniProtKB-SubCell"/>
</dbReference>
<feature type="binding site" evidence="5">
    <location>
        <position position="105"/>
    </location>
    <ligand>
        <name>S-adenosyl-L-methionine</name>
        <dbReference type="ChEBI" id="CHEBI:59789"/>
    </ligand>
</feature>
<dbReference type="InterPro" id="IPR029026">
    <property type="entry name" value="tRNA_m1G_MTases_N"/>
</dbReference>
<comment type="function">
    <text evidence="5">Specifically methylates the pseudouridine at position 1915 (m3Psi1915) in 23S rRNA.</text>
</comment>
<protein>
    <recommendedName>
        <fullName evidence="5">Ribosomal RNA large subunit methyltransferase H</fullName>
        <ecNumber evidence="5">2.1.1.177</ecNumber>
    </recommendedName>
    <alternativeName>
        <fullName evidence="5">23S rRNA (pseudouridine1915-N3)-methyltransferase</fullName>
    </alternativeName>
    <alternativeName>
        <fullName evidence="5">23S rRNA m3Psi1915 methyltransferase</fullName>
    </alternativeName>
    <alternativeName>
        <fullName evidence="5">rRNA (pseudouridine-N3-)-methyltransferase RlmH</fullName>
    </alternativeName>
</protein>
<evidence type="ECO:0000256" key="2">
    <source>
        <dbReference type="ARBA" id="ARBA00022679"/>
    </source>
</evidence>